<dbReference type="EMBL" id="JAABLQ010000003">
    <property type="protein sequence ID" value="NBN80245.1"/>
    <property type="molecule type" value="Genomic_DNA"/>
</dbReference>
<dbReference type="RefSeq" id="WP_161677530.1">
    <property type="nucleotide sequence ID" value="NZ_JAABLP010000005.1"/>
</dbReference>
<dbReference type="InterPro" id="IPR018490">
    <property type="entry name" value="cNMP-bd_dom_sf"/>
</dbReference>
<accession>A0A7X5F7G3</accession>
<dbReference type="PANTHER" id="PTHR24567:SF68">
    <property type="entry name" value="DNA-BINDING TRANSCRIPTIONAL DUAL REGULATOR CRP"/>
    <property type="match status" value="1"/>
</dbReference>
<dbReference type="InterPro" id="IPR050397">
    <property type="entry name" value="Env_Response_Regulators"/>
</dbReference>
<keyword evidence="2" id="KW-1185">Reference proteome</keyword>
<dbReference type="GO" id="GO:0003700">
    <property type="term" value="F:DNA-binding transcription factor activity"/>
    <property type="evidence" value="ECO:0007669"/>
    <property type="project" value="TreeGrafter"/>
</dbReference>
<dbReference type="AlphaFoldDB" id="A0A7X5F7G3"/>
<evidence type="ECO:0000313" key="1">
    <source>
        <dbReference type="EMBL" id="NBN80245.1"/>
    </source>
</evidence>
<comment type="caution">
    <text evidence="1">The sequence shown here is derived from an EMBL/GenBank/DDBJ whole genome shotgun (WGS) entry which is preliminary data.</text>
</comment>
<dbReference type="SUPFAM" id="SSF51206">
    <property type="entry name" value="cAMP-binding domain-like"/>
    <property type="match status" value="1"/>
</dbReference>
<sequence>MSLVQDIAILRQIPMLSDFSDDQLRLLAFSAEGMDLISGSFIFDEGERADSGIVIAKGNVSLQVRGPHGFKEVDSVGAGVLLGETALLVDTRRPARAVCIGPVRVIRIRRALFKRMIQEFPELARRLFEVHAARYQATVSALAPIGDKLAELSDIANAAALRGSKDE</sequence>
<dbReference type="Proteomes" id="UP000586722">
    <property type="component" value="Unassembled WGS sequence"/>
</dbReference>
<dbReference type="Pfam" id="PF00027">
    <property type="entry name" value="cNMP_binding"/>
    <property type="match status" value="1"/>
</dbReference>
<gene>
    <name evidence="1" type="ORF">GWI72_18350</name>
</gene>
<protein>
    <submittedName>
        <fullName evidence="1">Cyclic nucleotide-binding domain-containing protein</fullName>
    </submittedName>
</protein>
<dbReference type="GO" id="GO:0005829">
    <property type="term" value="C:cytosol"/>
    <property type="evidence" value="ECO:0007669"/>
    <property type="project" value="TreeGrafter"/>
</dbReference>
<dbReference type="InterPro" id="IPR000595">
    <property type="entry name" value="cNMP-bd_dom"/>
</dbReference>
<dbReference type="SMART" id="SM00100">
    <property type="entry name" value="cNMP"/>
    <property type="match status" value="1"/>
</dbReference>
<dbReference type="PROSITE" id="PS50042">
    <property type="entry name" value="CNMP_BINDING_3"/>
    <property type="match status" value="1"/>
</dbReference>
<dbReference type="CDD" id="cd00038">
    <property type="entry name" value="CAP_ED"/>
    <property type="match status" value="1"/>
</dbReference>
<dbReference type="InterPro" id="IPR014710">
    <property type="entry name" value="RmlC-like_jellyroll"/>
</dbReference>
<reference evidence="2" key="1">
    <citation type="submission" date="2020-01" db="EMBL/GenBank/DDBJ databases">
        <authorList>
            <person name="Fang Y."/>
            <person name="Sun R."/>
            <person name="Nie L."/>
            <person name="He J."/>
            <person name="Hao L."/>
            <person name="Wang L."/>
            <person name="Su S."/>
            <person name="Lv E."/>
            <person name="Zhang Z."/>
            <person name="Xie R."/>
            <person name="Liu H."/>
        </authorList>
    </citation>
    <scope>NUCLEOTIDE SEQUENCE [LARGE SCALE GENOMIC DNA]</scope>
    <source>
        <strain evidence="2">XCT-53</strain>
    </source>
</reference>
<evidence type="ECO:0000313" key="2">
    <source>
        <dbReference type="Proteomes" id="UP000586722"/>
    </source>
</evidence>
<dbReference type="Gene3D" id="2.60.120.10">
    <property type="entry name" value="Jelly Rolls"/>
    <property type="match status" value="1"/>
</dbReference>
<organism evidence="1 2">
    <name type="scientific">Pannonibacter tanglangensis</name>
    <dbReference type="NCBI Taxonomy" id="2750084"/>
    <lineage>
        <taxon>Bacteria</taxon>
        <taxon>Pseudomonadati</taxon>
        <taxon>Pseudomonadota</taxon>
        <taxon>Alphaproteobacteria</taxon>
        <taxon>Hyphomicrobiales</taxon>
        <taxon>Stappiaceae</taxon>
        <taxon>Pannonibacter</taxon>
    </lineage>
</organism>
<proteinExistence type="predicted"/>
<dbReference type="PANTHER" id="PTHR24567">
    <property type="entry name" value="CRP FAMILY TRANSCRIPTIONAL REGULATORY PROTEIN"/>
    <property type="match status" value="1"/>
</dbReference>
<name>A0A7X5F7G3_9HYPH</name>